<feature type="transmembrane region" description="Helical" evidence="7">
    <location>
        <begin position="62"/>
        <end position="80"/>
    </location>
</feature>
<feature type="domain" description="VTT" evidence="8">
    <location>
        <begin position="41"/>
        <end position="165"/>
    </location>
</feature>
<comment type="subcellular location">
    <subcellularLocation>
        <location evidence="1 7">Cell membrane</location>
        <topology evidence="1 7">Multi-pass membrane protein</topology>
    </subcellularLocation>
</comment>
<evidence type="ECO:0000256" key="6">
    <source>
        <dbReference type="ARBA" id="ARBA00023136"/>
    </source>
</evidence>
<evidence type="ECO:0000256" key="2">
    <source>
        <dbReference type="ARBA" id="ARBA00010792"/>
    </source>
</evidence>
<keyword evidence="10" id="KW-1185">Reference proteome</keyword>
<evidence type="ECO:0000256" key="4">
    <source>
        <dbReference type="ARBA" id="ARBA00022692"/>
    </source>
</evidence>
<evidence type="ECO:0000313" key="10">
    <source>
        <dbReference type="Proteomes" id="UP000254925"/>
    </source>
</evidence>
<feature type="transmembrane region" description="Helical" evidence="7">
    <location>
        <begin position="34"/>
        <end position="56"/>
    </location>
</feature>
<keyword evidence="6 7" id="KW-0472">Membrane</keyword>
<evidence type="ECO:0000256" key="3">
    <source>
        <dbReference type="ARBA" id="ARBA00022475"/>
    </source>
</evidence>
<dbReference type="InterPro" id="IPR032818">
    <property type="entry name" value="DedA-like"/>
</dbReference>
<keyword evidence="4 7" id="KW-0812">Transmembrane</keyword>
<dbReference type="Pfam" id="PF09335">
    <property type="entry name" value="VTT_dom"/>
    <property type="match status" value="1"/>
</dbReference>
<dbReference type="AlphaFoldDB" id="A0A370HV13"/>
<feature type="transmembrane region" description="Helical" evidence="7">
    <location>
        <begin position="153"/>
        <end position="172"/>
    </location>
</feature>
<keyword evidence="3 7" id="KW-1003">Cell membrane</keyword>
<feature type="transmembrane region" description="Helical" evidence="7">
    <location>
        <begin position="129"/>
        <end position="147"/>
    </location>
</feature>
<evidence type="ECO:0000313" key="9">
    <source>
        <dbReference type="EMBL" id="RDI60764.1"/>
    </source>
</evidence>
<evidence type="ECO:0000256" key="1">
    <source>
        <dbReference type="ARBA" id="ARBA00004651"/>
    </source>
</evidence>
<dbReference type="RefSeq" id="WP_114768979.1">
    <property type="nucleotide sequence ID" value="NZ_QQBB01000002.1"/>
</dbReference>
<evidence type="ECO:0000256" key="7">
    <source>
        <dbReference type="RuleBase" id="RU367016"/>
    </source>
</evidence>
<dbReference type="OrthoDB" id="9801622at2"/>
<gene>
    <name evidence="9" type="ORF">DES45_102151</name>
</gene>
<dbReference type="PANTHER" id="PTHR30353:SF15">
    <property type="entry name" value="INNER MEMBRANE PROTEIN YABI"/>
    <property type="match status" value="1"/>
</dbReference>
<name>A0A370HV13_9HYPH</name>
<comment type="caution">
    <text evidence="9">The sequence shown here is derived from an EMBL/GenBank/DDBJ whole genome shotgun (WGS) entry which is preliminary data.</text>
</comment>
<protein>
    <submittedName>
        <fullName evidence="9">Membrane protein DedA with SNARE-associated domain</fullName>
    </submittedName>
</protein>
<dbReference type="PANTHER" id="PTHR30353">
    <property type="entry name" value="INNER MEMBRANE PROTEIN DEDA-RELATED"/>
    <property type="match status" value="1"/>
</dbReference>
<reference evidence="9 10" key="1">
    <citation type="submission" date="2018-07" db="EMBL/GenBank/DDBJ databases">
        <title>Genomic Encyclopedia of Type Strains, Phase IV (KMG-IV): sequencing the most valuable type-strain genomes for metagenomic binning, comparative biology and taxonomic classification.</title>
        <authorList>
            <person name="Goeker M."/>
        </authorList>
    </citation>
    <scope>NUCLEOTIDE SEQUENCE [LARGE SCALE GENOMIC DNA]</scope>
    <source>
        <strain evidence="9 10">DSM 14364</strain>
    </source>
</reference>
<organism evidence="9 10">
    <name type="scientific">Microvirga subterranea</name>
    <dbReference type="NCBI Taxonomy" id="186651"/>
    <lineage>
        <taxon>Bacteria</taxon>
        <taxon>Pseudomonadati</taxon>
        <taxon>Pseudomonadota</taxon>
        <taxon>Alphaproteobacteria</taxon>
        <taxon>Hyphomicrobiales</taxon>
        <taxon>Methylobacteriaceae</taxon>
        <taxon>Microvirga</taxon>
    </lineage>
</organism>
<dbReference type="InterPro" id="IPR032816">
    <property type="entry name" value="VTT_dom"/>
</dbReference>
<evidence type="ECO:0000259" key="8">
    <source>
        <dbReference type="Pfam" id="PF09335"/>
    </source>
</evidence>
<accession>A0A370HV13</accession>
<keyword evidence="5 7" id="KW-1133">Transmembrane helix</keyword>
<comment type="similarity">
    <text evidence="2 7">Belongs to the DedA family.</text>
</comment>
<sequence>MDLDAIKNAVVAFVQTHHAYAPFVIALMTFGESLAFVSLLLPTMTILIGVGFVIAAADIPFWQAWLGAVAGAFLGNWLSYEIGRRYKKTAYEVWPLSRNPQLTLRGERFFERFGPWAVFLGRFFGPIRAVIALIAGIFLMPVPLFQAANMASASVWAFVILAPGAGLAHYLLW</sequence>
<evidence type="ECO:0000256" key="5">
    <source>
        <dbReference type="ARBA" id="ARBA00022989"/>
    </source>
</evidence>
<dbReference type="Proteomes" id="UP000254925">
    <property type="component" value="Unassembled WGS sequence"/>
</dbReference>
<dbReference type="GO" id="GO:0005886">
    <property type="term" value="C:plasma membrane"/>
    <property type="evidence" value="ECO:0007669"/>
    <property type="project" value="UniProtKB-SubCell"/>
</dbReference>
<dbReference type="EMBL" id="QQBB01000002">
    <property type="protein sequence ID" value="RDI60764.1"/>
    <property type="molecule type" value="Genomic_DNA"/>
</dbReference>
<proteinExistence type="inferred from homology"/>